<dbReference type="EC" id="5.2.1.8" evidence="10"/>
<dbReference type="InterPro" id="IPR046357">
    <property type="entry name" value="PPIase_dom_sf"/>
</dbReference>
<comment type="function">
    <text evidence="8">Also involved in hydrogenase metallocenter assembly, probably by participating in the nickel insertion step. This function in hydrogenase biosynthesis requires chaperone activity and the presence of the metal-binding domain, but not PPIase activity.</text>
</comment>
<dbReference type="PANTHER" id="PTHR47861:SF3">
    <property type="entry name" value="FKBP-TYPE PEPTIDYL-PROLYL CIS-TRANS ISOMERASE SLYD"/>
    <property type="match status" value="1"/>
</dbReference>
<feature type="domain" description="PPIase FKBP-type" evidence="11">
    <location>
        <begin position="6"/>
        <end position="83"/>
    </location>
</feature>
<dbReference type="AlphaFoldDB" id="A0A2M9A8X6"/>
<evidence type="ECO:0000256" key="5">
    <source>
        <dbReference type="ARBA" id="ARBA00023110"/>
    </source>
</evidence>
<dbReference type="GO" id="GO:0005737">
    <property type="term" value="C:cytoplasm"/>
    <property type="evidence" value="ECO:0007669"/>
    <property type="project" value="UniProtKB-SubCell"/>
</dbReference>
<dbReference type="EMBL" id="PGEX01000001">
    <property type="protein sequence ID" value="PJJ42138.1"/>
    <property type="molecule type" value="Genomic_DNA"/>
</dbReference>
<keyword evidence="4" id="KW-0963">Cytoplasm</keyword>
<dbReference type="PANTHER" id="PTHR47861">
    <property type="entry name" value="FKBP-TYPE PEPTIDYL-PROLYL CIS-TRANS ISOMERASE SLYD"/>
    <property type="match status" value="1"/>
</dbReference>
<dbReference type="GO" id="GO:0003755">
    <property type="term" value="F:peptidyl-prolyl cis-trans isomerase activity"/>
    <property type="evidence" value="ECO:0007669"/>
    <property type="project" value="UniProtKB-UniRule"/>
</dbReference>
<keyword evidence="7 9" id="KW-0413">Isomerase</keyword>
<evidence type="ECO:0000256" key="1">
    <source>
        <dbReference type="ARBA" id="ARBA00000971"/>
    </source>
</evidence>
<comment type="similarity">
    <text evidence="3 10">Belongs to the FKBP-type PPIase family.</text>
</comment>
<evidence type="ECO:0000256" key="8">
    <source>
        <dbReference type="ARBA" id="ARBA00037071"/>
    </source>
</evidence>
<dbReference type="OrthoDB" id="9808891at2"/>
<keyword evidence="6" id="KW-0143">Chaperone</keyword>
<evidence type="ECO:0000313" key="13">
    <source>
        <dbReference type="Proteomes" id="UP000231134"/>
    </source>
</evidence>
<organism evidence="12 13">
    <name type="scientific">Hallerella succinigenes</name>
    <dbReference type="NCBI Taxonomy" id="1896222"/>
    <lineage>
        <taxon>Bacteria</taxon>
        <taxon>Pseudomonadati</taxon>
        <taxon>Fibrobacterota</taxon>
        <taxon>Fibrobacteria</taxon>
        <taxon>Fibrobacterales</taxon>
        <taxon>Fibrobacteraceae</taxon>
        <taxon>Hallerella</taxon>
    </lineage>
</organism>
<dbReference type="PROSITE" id="PS50059">
    <property type="entry name" value="FKBP_PPIASE"/>
    <property type="match status" value="1"/>
</dbReference>
<evidence type="ECO:0000256" key="2">
    <source>
        <dbReference type="ARBA" id="ARBA00004496"/>
    </source>
</evidence>
<evidence type="ECO:0000256" key="10">
    <source>
        <dbReference type="RuleBase" id="RU003915"/>
    </source>
</evidence>
<dbReference type="InterPro" id="IPR001179">
    <property type="entry name" value="PPIase_FKBP_dom"/>
</dbReference>
<name>A0A2M9A8X6_9BACT</name>
<keyword evidence="5 9" id="KW-0697">Rotamase</keyword>
<keyword evidence="13" id="KW-1185">Reference proteome</keyword>
<accession>A0A2M9A8X6</accession>
<comment type="catalytic activity">
    <reaction evidence="1 9 10">
        <text>[protein]-peptidylproline (omega=180) = [protein]-peptidylproline (omega=0)</text>
        <dbReference type="Rhea" id="RHEA:16237"/>
        <dbReference type="Rhea" id="RHEA-COMP:10747"/>
        <dbReference type="Rhea" id="RHEA-COMP:10748"/>
        <dbReference type="ChEBI" id="CHEBI:83833"/>
        <dbReference type="ChEBI" id="CHEBI:83834"/>
        <dbReference type="EC" id="5.2.1.8"/>
    </reaction>
</comment>
<evidence type="ECO:0000259" key="11">
    <source>
        <dbReference type="PROSITE" id="PS50059"/>
    </source>
</evidence>
<evidence type="ECO:0000256" key="4">
    <source>
        <dbReference type="ARBA" id="ARBA00022490"/>
    </source>
</evidence>
<dbReference type="SUPFAM" id="SSF54534">
    <property type="entry name" value="FKBP-like"/>
    <property type="match status" value="1"/>
</dbReference>
<comment type="subcellular location">
    <subcellularLocation>
        <location evidence="2">Cytoplasm</location>
    </subcellularLocation>
</comment>
<evidence type="ECO:0000256" key="6">
    <source>
        <dbReference type="ARBA" id="ARBA00023186"/>
    </source>
</evidence>
<sequence length="208" mass="22923">MPIAENTKVAIHYTLKDDEGKVIDSSVGKDPLNYIHGQGMIVQGLEKALTGRNVGDKFSVDVAPKEGYGEYNSELVRAIPKNAFQADKIEPGMVFYANTPAGPMPLTVSKVEGDNVMIDMNHELAGKTLHFDIEVMQAETMTEAEIKEMMEPHHCCCHGEGHENGEEGDHCCCHGEGHDDEDGEHHCCGGHHDDPNHECKCKKKNKEN</sequence>
<dbReference type="Gene3D" id="3.10.50.40">
    <property type="match status" value="1"/>
</dbReference>
<evidence type="ECO:0000313" key="12">
    <source>
        <dbReference type="EMBL" id="PJJ42138.1"/>
    </source>
</evidence>
<evidence type="ECO:0000256" key="7">
    <source>
        <dbReference type="ARBA" id="ARBA00023235"/>
    </source>
</evidence>
<protein>
    <recommendedName>
        <fullName evidence="10">Peptidyl-prolyl cis-trans isomerase</fullName>
        <ecNumber evidence="10">5.2.1.8</ecNumber>
    </recommendedName>
</protein>
<dbReference type="RefSeq" id="WP_100426025.1">
    <property type="nucleotide sequence ID" value="NZ_PGEX01000001.1"/>
</dbReference>
<dbReference type="GO" id="GO:0042026">
    <property type="term" value="P:protein refolding"/>
    <property type="evidence" value="ECO:0007669"/>
    <property type="project" value="UniProtKB-ARBA"/>
</dbReference>
<evidence type="ECO:0000256" key="9">
    <source>
        <dbReference type="PROSITE-ProRule" id="PRU00277"/>
    </source>
</evidence>
<evidence type="ECO:0000256" key="3">
    <source>
        <dbReference type="ARBA" id="ARBA00006577"/>
    </source>
</evidence>
<dbReference type="Proteomes" id="UP000231134">
    <property type="component" value="Unassembled WGS sequence"/>
</dbReference>
<reference evidence="12 13" key="1">
    <citation type="submission" date="2017-11" db="EMBL/GenBank/DDBJ databases">
        <title>Animal gut microbial communities from fecal samples from Wisconsin, USA.</title>
        <authorList>
            <person name="Neumann A."/>
        </authorList>
    </citation>
    <scope>NUCLEOTIDE SEQUENCE [LARGE SCALE GENOMIC DNA]</scope>
    <source>
        <strain evidence="12 13">UWS3</strain>
    </source>
</reference>
<proteinExistence type="inferred from homology"/>
<dbReference type="Pfam" id="PF00254">
    <property type="entry name" value="FKBP_C"/>
    <property type="match status" value="1"/>
</dbReference>
<comment type="caution">
    <text evidence="12">The sequence shown here is derived from an EMBL/GenBank/DDBJ whole genome shotgun (WGS) entry which is preliminary data.</text>
</comment>
<gene>
    <name evidence="12" type="ORF">BGX16_2155</name>
</gene>